<dbReference type="GO" id="GO:0005737">
    <property type="term" value="C:cytoplasm"/>
    <property type="evidence" value="ECO:0007669"/>
    <property type="project" value="TreeGrafter"/>
</dbReference>
<dbReference type="STRING" id="93625.A0A409XI30"/>
<evidence type="ECO:0000259" key="3">
    <source>
        <dbReference type="Pfam" id="PF07742"/>
    </source>
</evidence>
<evidence type="ECO:0000313" key="4">
    <source>
        <dbReference type="EMBL" id="PPQ90413.1"/>
    </source>
</evidence>
<evidence type="ECO:0000256" key="2">
    <source>
        <dbReference type="SAM" id="MobiDB-lite"/>
    </source>
</evidence>
<feature type="region of interest" description="Disordered" evidence="2">
    <location>
        <begin position="192"/>
        <end position="257"/>
    </location>
</feature>
<dbReference type="PANTHER" id="PTHR22978">
    <property type="entry name" value="B-CELL TRANSLOCATION GENE"/>
    <property type="match status" value="1"/>
</dbReference>
<proteinExistence type="inferred from homology"/>
<evidence type="ECO:0000313" key="5">
    <source>
        <dbReference type="Proteomes" id="UP000283269"/>
    </source>
</evidence>
<feature type="domain" description="Anti-proliferative protein" evidence="3">
    <location>
        <begin position="12"/>
        <end position="116"/>
    </location>
</feature>
<dbReference type="Pfam" id="PF07742">
    <property type="entry name" value="BTG"/>
    <property type="match status" value="1"/>
</dbReference>
<comment type="similarity">
    <text evidence="1">Belongs to the BTG family.</text>
</comment>
<feature type="compositionally biased region" description="Basic and acidic residues" evidence="2">
    <location>
        <begin position="243"/>
        <end position="256"/>
    </location>
</feature>
<name>A0A409XI30_PSICY</name>
<dbReference type="Gene3D" id="3.90.640.90">
    <property type="entry name" value="Anti-proliferative protein, N-terminal domain"/>
    <property type="match status" value="1"/>
</dbReference>
<dbReference type="SUPFAM" id="SSF160696">
    <property type="entry name" value="BTG domain-like"/>
    <property type="match status" value="1"/>
</dbReference>
<dbReference type="PANTHER" id="PTHR22978:SF22">
    <property type="entry name" value="BTG FAMILY PROTEIN"/>
    <property type="match status" value="1"/>
</dbReference>
<dbReference type="Proteomes" id="UP000283269">
    <property type="component" value="Unassembled WGS sequence"/>
</dbReference>
<dbReference type="InterPro" id="IPR033332">
    <property type="entry name" value="BTG"/>
</dbReference>
<evidence type="ECO:0000256" key="1">
    <source>
        <dbReference type="ARBA" id="ARBA00007989"/>
    </source>
</evidence>
<dbReference type="InParanoid" id="A0A409XI30"/>
<dbReference type="InterPro" id="IPR002087">
    <property type="entry name" value="Anti_prolifrtn"/>
</dbReference>
<comment type="caution">
    <text evidence="4">The sequence shown here is derived from an EMBL/GenBank/DDBJ whole genome shotgun (WGS) entry which is preliminary data.</text>
</comment>
<organism evidence="4 5">
    <name type="scientific">Psilocybe cyanescens</name>
    <dbReference type="NCBI Taxonomy" id="93625"/>
    <lineage>
        <taxon>Eukaryota</taxon>
        <taxon>Fungi</taxon>
        <taxon>Dikarya</taxon>
        <taxon>Basidiomycota</taxon>
        <taxon>Agaricomycotina</taxon>
        <taxon>Agaricomycetes</taxon>
        <taxon>Agaricomycetidae</taxon>
        <taxon>Agaricales</taxon>
        <taxon>Agaricineae</taxon>
        <taxon>Strophariaceae</taxon>
        <taxon>Psilocybe</taxon>
    </lineage>
</organism>
<dbReference type="InterPro" id="IPR036054">
    <property type="entry name" value="BTG-like_sf"/>
</dbReference>
<feature type="compositionally biased region" description="Low complexity" evidence="2">
    <location>
        <begin position="203"/>
        <end position="241"/>
    </location>
</feature>
<dbReference type="EMBL" id="NHYD01001635">
    <property type="protein sequence ID" value="PPQ90413.1"/>
    <property type="molecule type" value="Genomic_DNA"/>
</dbReference>
<gene>
    <name evidence="4" type="ORF">CVT25_014931</name>
</gene>
<dbReference type="OrthoDB" id="19928at2759"/>
<protein>
    <recommendedName>
        <fullName evidence="3">Anti-proliferative protein domain-containing protein</fullName>
    </recommendedName>
</protein>
<dbReference type="AlphaFoldDB" id="A0A409XI30"/>
<accession>A0A409XI30</accession>
<reference evidence="4 5" key="1">
    <citation type="journal article" date="2018" name="Evol. Lett.">
        <title>Horizontal gene cluster transfer increased hallucinogenic mushroom diversity.</title>
        <authorList>
            <person name="Reynolds H.T."/>
            <person name="Vijayakumar V."/>
            <person name="Gluck-Thaler E."/>
            <person name="Korotkin H.B."/>
            <person name="Matheny P.B."/>
            <person name="Slot J.C."/>
        </authorList>
    </citation>
    <scope>NUCLEOTIDE SEQUENCE [LARGE SCALE GENOMIC DNA]</scope>
    <source>
        <strain evidence="4 5">2631</strain>
    </source>
</reference>
<sequence>MASISESLSVAVAHTVTFLTTKLAASYAPSTLLKLQMVLEANLTAHYGPSWIPTDPIRGSGRRCMTLSPTCLPPRPVWSACAATNVQWFDWIALLGNSEFDLFVDPGCVAIRCQNKIVNVWSDKKTEQVAPFSDPVFSEPMIKASIRPIVAPRKTFAQQVLEEDIEEEDKIFTMLADEISAPTWMTPIITQFPRPARSTSPLSSISEQSRCSSRSSDSSSSGFSFTSDSTSSRTSLASAKSGHINEFKPSRRERARQARVYVDTTKTEVTPYDGGKTTVLTGGVMLGGGPKAAIKPKFLAANHAAMTHSTSWRSVRV</sequence>
<dbReference type="GO" id="GO:0005634">
    <property type="term" value="C:nucleus"/>
    <property type="evidence" value="ECO:0007669"/>
    <property type="project" value="TreeGrafter"/>
</dbReference>
<keyword evidence="5" id="KW-1185">Reference proteome</keyword>